<proteinExistence type="predicted"/>
<feature type="compositionally biased region" description="Acidic residues" evidence="1">
    <location>
        <begin position="236"/>
        <end position="245"/>
    </location>
</feature>
<keyword evidence="3" id="KW-1185">Reference proteome</keyword>
<dbReference type="EMBL" id="AP017972">
    <property type="protein sequence ID" value="BAW98330.1"/>
    <property type="molecule type" value="Genomic_DNA"/>
</dbReference>
<reference evidence="2 3" key="1">
    <citation type="submission" date="2017-01" db="EMBL/GenBank/DDBJ databases">
        <title>Complete Genome Sequence of Vibrio Parahaemolyticus Bacteriophage pTD1.</title>
        <authorList>
            <person name="Midorikawa Y."/>
            <person name="Sano M."/>
        </authorList>
    </citation>
    <scope>NUCLEOTIDE SEQUENCE [LARGE SCALE GENOMIC DNA]</scope>
    <source>
        <strain evidence="2">PTD1</strain>
    </source>
</reference>
<feature type="region of interest" description="Disordered" evidence="1">
    <location>
        <begin position="190"/>
        <end position="245"/>
    </location>
</feature>
<evidence type="ECO:0000313" key="3">
    <source>
        <dbReference type="Proteomes" id="UP000221243"/>
    </source>
</evidence>
<accession>A0A1Q2U2Y3</accession>
<protein>
    <submittedName>
        <fullName evidence="2">Phage protein</fullName>
    </submittedName>
</protein>
<sequence>MSQPQGNARQKTIFNDFYGVHPTTLQPVEGAKFPGQMLWEIANNGKILFKADDKRYNPNDQQAYKKKECEMGYGDRNAIFELLLEAASDPTFTKAQYTVKKRSFVRQNGQSKMSDQPIAQGQFTIIRDQQGVISLGYSRGDYKILFTFDRPGFSELNFFENGEWVSGAGRMSQIWVRSYVNRVRKFLDQKEDENYQPPKPKNGNGGGNNNWGGNGNNNNGNNGGNGGGNGGWGDSGGDEYDDIPF</sequence>
<feature type="compositionally biased region" description="Gly residues" evidence="1">
    <location>
        <begin position="203"/>
        <end position="235"/>
    </location>
</feature>
<organism evidence="2 3">
    <name type="scientific">Vibrio phage pTD1</name>
    <dbReference type="NCBI Taxonomy" id="1938577"/>
    <lineage>
        <taxon>Viruses</taxon>
        <taxon>Duplodnaviria</taxon>
        <taxon>Heunggongvirae</taxon>
        <taxon>Uroviricota</taxon>
        <taxon>Caudoviricetes</taxon>
        <taxon>Chimalliviridae</taxon>
        <taxon>Gorgonvirinae</taxon>
        <taxon>Tidunavirus</taxon>
        <taxon>Tidunavirus pTD1</taxon>
    </lineage>
</organism>
<dbReference type="GeneID" id="40075137"/>
<dbReference type="Proteomes" id="UP000221243">
    <property type="component" value="Segment"/>
</dbReference>
<evidence type="ECO:0000313" key="2">
    <source>
        <dbReference type="EMBL" id="BAW98330.1"/>
    </source>
</evidence>
<dbReference type="KEGG" id="vg:40075137"/>
<dbReference type="RefSeq" id="YP_009599408.1">
    <property type="nucleotide sequence ID" value="NC_041916.1"/>
</dbReference>
<evidence type="ECO:0000256" key="1">
    <source>
        <dbReference type="SAM" id="MobiDB-lite"/>
    </source>
</evidence>
<name>A0A1Q2U2Y3_9CAUD</name>
<dbReference type="OrthoDB" id="10445at10239"/>